<name>A0ABR8J144_9NOST</name>
<proteinExistence type="predicted"/>
<evidence type="ECO:0000256" key="1">
    <source>
        <dbReference type="SAM" id="MobiDB-lite"/>
    </source>
</evidence>
<feature type="chain" id="PRO_5045046784" evidence="2">
    <location>
        <begin position="25"/>
        <end position="170"/>
    </location>
</feature>
<dbReference type="RefSeq" id="WP_190905864.1">
    <property type="nucleotide sequence ID" value="NZ_JACJTQ010000006.1"/>
</dbReference>
<dbReference type="EMBL" id="JACJTQ010000006">
    <property type="protein sequence ID" value="MBD2691363.1"/>
    <property type="molecule type" value="Genomic_DNA"/>
</dbReference>
<evidence type="ECO:0000256" key="2">
    <source>
        <dbReference type="SAM" id="SignalP"/>
    </source>
</evidence>
<feature type="compositionally biased region" description="Polar residues" evidence="1">
    <location>
        <begin position="91"/>
        <end position="116"/>
    </location>
</feature>
<feature type="compositionally biased region" description="Low complexity" evidence="1">
    <location>
        <begin position="74"/>
        <end position="90"/>
    </location>
</feature>
<feature type="compositionally biased region" description="Polar residues" evidence="1">
    <location>
        <begin position="144"/>
        <end position="170"/>
    </location>
</feature>
<sequence length="170" mass="17065">MKGKFLTLIGTALTLALTTNVAMAESSQSPMSEESSSSSTNSPTEIKMSPLGMKILCERFPLNSRCPGGTALNSPIPTSTTEPAATPAESGTSPESTTVPATTPPESGTSPESTTVPAIPTSPDAGNSSNLTPAPGSMILPKSDTPNSSTESGASSPMQVPSQVPAQGTL</sequence>
<feature type="signal peptide" evidence="2">
    <location>
        <begin position="1"/>
        <end position="24"/>
    </location>
</feature>
<feature type="region of interest" description="Disordered" evidence="1">
    <location>
        <begin position="25"/>
        <end position="48"/>
    </location>
</feature>
<keyword evidence="2" id="KW-0732">Signal</keyword>
<dbReference type="Proteomes" id="UP000660381">
    <property type="component" value="Unassembled WGS sequence"/>
</dbReference>
<feature type="compositionally biased region" description="Low complexity" evidence="1">
    <location>
        <begin position="25"/>
        <end position="45"/>
    </location>
</feature>
<evidence type="ECO:0000313" key="4">
    <source>
        <dbReference type="Proteomes" id="UP000660381"/>
    </source>
</evidence>
<feature type="region of interest" description="Disordered" evidence="1">
    <location>
        <begin position="63"/>
        <end position="170"/>
    </location>
</feature>
<accession>A0ABR8J144</accession>
<organism evidence="3 4">
    <name type="scientific">Anabaena catenula FACHB-362</name>
    <dbReference type="NCBI Taxonomy" id="2692877"/>
    <lineage>
        <taxon>Bacteria</taxon>
        <taxon>Bacillati</taxon>
        <taxon>Cyanobacteriota</taxon>
        <taxon>Cyanophyceae</taxon>
        <taxon>Nostocales</taxon>
        <taxon>Nostocaceae</taxon>
        <taxon>Anabaena</taxon>
    </lineage>
</organism>
<protein>
    <submittedName>
        <fullName evidence="3">Uncharacterized protein</fullName>
    </submittedName>
</protein>
<keyword evidence="4" id="KW-1185">Reference proteome</keyword>
<gene>
    <name evidence="3" type="ORF">H6G68_06240</name>
</gene>
<comment type="caution">
    <text evidence="3">The sequence shown here is derived from an EMBL/GenBank/DDBJ whole genome shotgun (WGS) entry which is preliminary data.</text>
</comment>
<evidence type="ECO:0000313" key="3">
    <source>
        <dbReference type="EMBL" id="MBD2691363.1"/>
    </source>
</evidence>
<reference evidence="3 4" key="1">
    <citation type="journal article" date="2020" name="ISME J.">
        <title>Comparative genomics reveals insights into cyanobacterial evolution and habitat adaptation.</title>
        <authorList>
            <person name="Chen M.Y."/>
            <person name="Teng W.K."/>
            <person name="Zhao L."/>
            <person name="Hu C.X."/>
            <person name="Zhou Y.K."/>
            <person name="Han B.P."/>
            <person name="Song L.R."/>
            <person name="Shu W.S."/>
        </authorList>
    </citation>
    <scope>NUCLEOTIDE SEQUENCE [LARGE SCALE GENOMIC DNA]</scope>
    <source>
        <strain evidence="3 4">FACHB-362</strain>
    </source>
</reference>